<dbReference type="InterPro" id="IPR036034">
    <property type="entry name" value="PDZ_sf"/>
</dbReference>
<dbReference type="InterPro" id="IPR008915">
    <property type="entry name" value="Peptidase_M50"/>
</dbReference>
<feature type="transmembrane region" description="Helical" evidence="12">
    <location>
        <begin position="414"/>
        <end position="432"/>
    </location>
</feature>
<evidence type="ECO:0000259" key="13">
    <source>
        <dbReference type="Pfam" id="PF02163"/>
    </source>
</evidence>
<comment type="subcellular location">
    <subcellularLocation>
        <location evidence="2">Membrane</location>
        <topology evidence="2">Multi-pass membrane protein</topology>
    </subcellularLocation>
</comment>
<protein>
    <submittedName>
        <fullName evidence="14">RIP metalloprotease RseP</fullName>
    </submittedName>
</protein>
<dbReference type="EMBL" id="FQUL01000006">
    <property type="protein sequence ID" value="SHE46049.1"/>
    <property type="molecule type" value="Genomic_DNA"/>
</dbReference>
<keyword evidence="15" id="KW-1185">Reference proteome</keyword>
<dbReference type="Proteomes" id="UP000184295">
    <property type="component" value="Unassembled WGS sequence"/>
</dbReference>
<keyword evidence="7" id="KW-0862">Zinc</keyword>
<dbReference type="RefSeq" id="WP_072788732.1">
    <property type="nucleotide sequence ID" value="NZ_FQUL01000006.1"/>
</dbReference>
<keyword evidence="5 12" id="KW-0812">Transmembrane</keyword>
<dbReference type="PANTHER" id="PTHR42837:SF2">
    <property type="entry name" value="MEMBRANE METALLOPROTEASE ARASP2, CHLOROPLASTIC-RELATED"/>
    <property type="match status" value="1"/>
</dbReference>
<evidence type="ECO:0000313" key="14">
    <source>
        <dbReference type="EMBL" id="SHE46049.1"/>
    </source>
</evidence>
<evidence type="ECO:0000256" key="7">
    <source>
        <dbReference type="ARBA" id="ARBA00022833"/>
    </source>
</evidence>
<dbReference type="STRING" id="1121881.SAMN02745225_00671"/>
<evidence type="ECO:0000256" key="11">
    <source>
        <dbReference type="SAM" id="MobiDB-lite"/>
    </source>
</evidence>
<evidence type="ECO:0000256" key="4">
    <source>
        <dbReference type="ARBA" id="ARBA00022670"/>
    </source>
</evidence>
<evidence type="ECO:0000313" key="15">
    <source>
        <dbReference type="Proteomes" id="UP000184295"/>
    </source>
</evidence>
<evidence type="ECO:0000256" key="1">
    <source>
        <dbReference type="ARBA" id="ARBA00001947"/>
    </source>
</evidence>
<keyword evidence="8 12" id="KW-1133">Transmembrane helix</keyword>
<comment type="similarity">
    <text evidence="3">Belongs to the peptidase M50B family.</text>
</comment>
<name>A0A1M4TNG3_9ACTN</name>
<dbReference type="PANTHER" id="PTHR42837">
    <property type="entry name" value="REGULATOR OF SIGMA-E PROTEASE RSEP"/>
    <property type="match status" value="1"/>
</dbReference>
<comment type="cofactor">
    <cofactor evidence="1">
        <name>Zn(2+)</name>
        <dbReference type="ChEBI" id="CHEBI:29105"/>
    </cofactor>
</comment>
<gene>
    <name evidence="14" type="ORF">SAMN02745225_00671</name>
</gene>
<reference evidence="15" key="1">
    <citation type="submission" date="2016-11" db="EMBL/GenBank/DDBJ databases">
        <authorList>
            <person name="Varghese N."/>
            <person name="Submissions S."/>
        </authorList>
    </citation>
    <scope>NUCLEOTIDE SEQUENCE [LARGE SCALE GENOMIC DNA]</scope>
    <source>
        <strain evidence="15">DSM 19514</strain>
    </source>
</reference>
<keyword evidence="6" id="KW-0378">Hydrolase</keyword>
<evidence type="ECO:0000256" key="3">
    <source>
        <dbReference type="ARBA" id="ARBA00007931"/>
    </source>
</evidence>
<feature type="transmembrane region" description="Helical" evidence="12">
    <location>
        <begin position="35"/>
        <end position="52"/>
    </location>
</feature>
<dbReference type="OrthoDB" id="9782003at2"/>
<sequence length="444" mass="47461">MNQDLTEKPETQSADPSQTEGPTLSEARGLGGRRAVELLVVLAVVVYLGYYTHTLPTLAVVAAIVAMIMIHELGHFIAAKVSHMKVTEYFLGFGPRVWSFRKGETEYGVKLLPLGGYVKIIGMSSADEVRPEDEPRTYRQASFPRRLAVAVAGSFMHFVMAFGILLTLLFMYGFANPNVVEIGAVTNFSNLTSPAVIAHLKPGEVILSADGKEVTSGSELANIIGSSVGKPVTLSVQDGSKVIHTSVVPVDGRSVKVNGQSYLPKGSKARGVIGIGIVEGNSRYSFFGALSAAGSDMISFSAQTVTSLASHFSPHGISAYFGQLVHPSTNPASKGAQARFASPVGIVRLASQAAQSGFEAVLALLFSINIFVGIFNMIPLLPLDGGHVVIAIYERIRSKRGRPYHADILKMMPLTYAVIFVLILISATALYLDITHPVGNPFVR</sequence>
<dbReference type="Pfam" id="PF02163">
    <property type="entry name" value="Peptidase_M50"/>
    <property type="match status" value="1"/>
</dbReference>
<evidence type="ECO:0000256" key="12">
    <source>
        <dbReference type="SAM" id="Phobius"/>
    </source>
</evidence>
<dbReference type="Gene3D" id="2.30.42.10">
    <property type="match status" value="1"/>
</dbReference>
<evidence type="ECO:0000256" key="8">
    <source>
        <dbReference type="ARBA" id="ARBA00022989"/>
    </source>
</evidence>
<dbReference type="CDD" id="cd06163">
    <property type="entry name" value="S2P-M50_PDZ_RseP-like"/>
    <property type="match status" value="1"/>
</dbReference>
<feature type="domain" description="Peptidase M50" evidence="13">
    <location>
        <begin position="60"/>
        <end position="414"/>
    </location>
</feature>
<feature type="compositionally biased region" description="Polar residues" evidence="11">
    <location>
        <begin position="11"/>
        <end position="22"/>
    </location>
</feature>
<dbReference type="GO" id="GO:0004222">
    <property type="term" value="F:metalloendopeptidase activity"/>
    <property type="evidence" value="ECO:0007669"/>
    <property type="project" value="InterPro"/>
</dbReference>
<keyword evidence="4 14" id="KW-0645">Protease</keyword>
<dbReference type="InterPro" id="IPR004387">
    <property type="entry name" value="Pept_M50_Zn"/>
</dbReference>
<organism evidence="14 15">
    <name type="scientific">Ferrithrix thermotolerans DSM 19514</name>
    <dbReference type="NCBI Taxonomy" id="1121881"/>
    <lineage>
        <taxon>Bacteria</taxon>
        <taxon>Bacillati</taxon>
        <taxon>Actinomycetota</taxon>
        <taxon>Acidimicrobiia</taxon>
        <taxon>Acidimicrobiales</taxon>
        <taxon>Acidimicrobiaceae</taxon>
        <taxon>Ferrithrix</taxon>
    </lineage>
</organism>
<keyword evidence="10 12" id="KW-0472">Membrane</keyword>
<feature type="region of interest" description="Disordered" evidence="11">
    <location>
        <begin position="1"/>
        <end position="27"/>
    </location>
</feature>
<evidence type="ECO:0000256" key="2">
    <source>
        <dbReference type="ARBA" id="ARBA00004141"/>
    </source>
</evidence>
<evidence type="ECO:0000256" key="5">
    <source>
        <dbReference type="ARBA" id="ARBA00022692"/>
    </source>
</evidence>
<dbReference type="AlphaFoldDB" id="A0A1M4TNG3"/>
<keyword evidence="9 14" id="KW-0482">Metalloprotease</keyword>
<evidence type="ECO:0000256" key="10">
    <source>
        <dbReference type="ARBA" id="ARBA00023136"/>
    </source>
</evidence>
<feature type="compositionally biased region" description="Basic and acidic residues" evidence="11">
    <location>
        <begin position="1"/>
        <end position="10"/>
    </location>
</feature>
<evidence type="ECO:0000256" key="6">
    <source>
        <dbReference type="ARBA" id="ARBA00022801"/>
    </source>
</evidence>
<dbReference type="GO" id="GO:0016020">
    <property type="term" value="C:membrane"/>
    <property type="evidence" value="ECO:0007669"/>
    <property type="project" value="UniProtKB-SubCell"/>
</dbReference>
<proteinExistence type="inferred from homology"/>
<accession>A0A1M4TNG3</accession>
<dbReference type="GO" id="GO:0006508">
    <property type="term" value="P:proteolysis"/>
    <property type="evidence" value="ECO:0007669"/>
    <property type="project" value="UniProtKB-KW"/>
</dbReference>
<evidence type="ECO:0000256" key="9">
    <source>
        <dbReference type="ARBA" id="ARBA00023049"/>
    </source>
</evidence>
<feature type="transmembrane region" description="Helical" evidence="12">
    <location>
        <begin position="147"/>
        <end position="172"/>
    </location>
</feature>
<feature type="transmembrane region" description="Helical" evidence="12">
    <location>
        <begin position="360"/>
        <end position="393"/>
    </location>
</feature>
<dbReference type="SUPFAM" id="SSF50156">
    <property type="entry name" value="PDZ domain-like"/>
    <property type="match status" value="1"/>
</dbReference>
<feature type="transmembrane region" description="Helical" evidence="12">
    <location>
        <begin position="58"/>
        <end position="78"/>
    </location>
</feature>